<feature type="non-terminal residue" evidence="6">
    <location>
        <position position="952"/>
    </location>
</feature>
<dbReference type="CDD" id="cd12148">
    <property type="entry name" value="fungal_TF_MHR"/>
    <property type="match status" value="1"/>
</dbReference>
<protein>
    <recommendedName>
        <fullName evidence="5">Zn(2)-C6 fungal-type domain-containing protein</fullName>
    </recommendedName>
</protein>
<keyword evidence="3" id="KW-0539">Nucleus</keyword>
<dbReference type="SMART" id="SM00066">
    <property type="entry name" value="GAL4"/>
    <property type="match status" value="1"/>
</dbReference>
<dbReference type="PROSITE" id="PS00463">
    <property type="entry name" value="ZN2_CY6_FUNGAL_1"/>
    <property type="match status" value="1"/>
</dbReference>
<dbReference type="EMBL" id="JAHFXS010000001">
    <property type="protein sequence ID" value="KAG9991658.1"/>
    <property type="molecule type" value="Genomic_DNA"/>
</dbReference>
<reference evidence="6" key="1">
    <citation type="journal article" date="2021" name="J Fungi (Basel)">
        <title>Virulence traits and population genomics of the black yeast Aureobasidium melanogenum.</title>
        <authorList>
            <person name="Cernosa A."/>
            <person name="Sun X."/>
            <person name="Gostincar C."/>
            <person name="Fang C."/>
            <person name="Gunde-Cimerman N."/>
            <person name="Song Z."/>
        </authorList>
    </citation>
    <scope>NUCLEOTIDE SEQUENCE</scope>
    <source>
        <strain evidence="6">EXF-9298</strain>
    </source>
</reference>
<sequence length="952" mass="105865">MEGPTVTRPAATQSPAAVPLSCTLCRKRKIKCDKQNPCSNCVAAQKECVPVVRARLPRGRNGGRKGINSELRNRINRLEGLVQSLNSGLLPDNANLDSAPQNTRTNSDTQTLTHPNPSQIKQQPFDSREATPDITKWPLGSTLWTQLAHELNDIHTVLDNEDDDDDHDEDIDSSPPSVPTDSSGTPGDLIFTSQSVAAPVVSNSDVLEYIKIFRRNVDYILKFVHLPSFEKLLTAKEPYLGHPPDSPATQALIASAFYACICSISNSHCLFVFNKKREDLRNEWQQATFQCLAQVELVKRPSLVTLQALLLYIAAVRSHQDDQQSWMLISLAVRIAQSLQLHREESYNRLPWGQAEVRRRTWYTLKALDYQGAMDRGSDLMIVPRGWTTKRPTHCVDSDFALDTPVITPSADTPISMVFYNIHCHSNGLLRELNWVLPGEAELPPTPMQSSWTVRQEAIARLEHTFEEDVIARIPDNGIFRFACVSFTKVLLRCAQLYAVRPLQRHPALTLPPPEHLNILLLAVEALEVKRGLLSETTEPWHWVIKGFVDWHGLAVLLAELCNPDQYDAQLLERAWTVGLVSFNELSGQIAEGTQGPLWKPIKKLMRVAQRKRQERSPASPPMIIPGPSDNFVNDLSAYTTSAMNLMPMHPVMDVNQSWNAVAPDPLQASWFNWQSFTDDVAALNNGYTWGAMDFDPVFEGFLASRRSMLYTSGSISSASEGPPAAQSSLFADSEFIDLIPPGAECLSDKELSETTPFKDHLFGLGWWEKEGESERTFGIDIGQAVSVMGAAPSQKHPPLVLKTVTAQTYQLSVGIPLLSKTVVADAFFAVRFLLVKGRVDLELVEIYRISRSDGLGAEEDLVEGGVLGDGLEGFVDSHAFCQAAEVEGGKGLYHQLVGKHTGRLLSRDCPNTYALTLFIVCQRDWRLFGTCLQSRNQSSLFHTLSSANRQV</sequence>
<feature type="compositionally biased region" description="Acidic residues" evidence="4">
    <location>
        <begin position="159"/>
        <end position="172"/>
    </location>
</feature>
<evidence type="ECO:0000313" key="7">
    <source>
        <dbReference type="Proteomes" id="UP000729357"/>
    </source>
</evidence>
<evidence type="ECO:0000256" key="4">
    <source>
        <dbReference type="SAM" id="MobiDB-lite"/>
    </source>
</evidence>
<dbReference type="AlphaFoldDB" id="A0A9P8K2W1"/>
<evidence type="ECO:0000313" key="6">
    <source>
        <dbReference type="EMBL" id="KAG9991658.1"/>
    </source>
</evidence>
<dbReference type="PROSITE" id="PS50048">
    <property type="entry name" value="ZN2_CY6_FUNGAL_2"/>
    <property type="match status" value="1"/>
</dbReference>
<dbReference type="GO" id="GO:0008270">
    <property type="term" value="F:zinc ion binding"/>
    <property type="evidence" value="ECO:0007669"/>
    <property type="project" value="InterPro"/>
</dbReference>
<dbReference type="SMART" id="SM00906">
    <property type="entry name" value="Fungal_trans"/>
    <property type="match status" value="1"/>
</dbReference>
<dbReference type="InterPro" id="IPR050613">
    <property type="entry name" value="Sec_Metabolite_Reg"/>
</dbReference>
<feature type="region of interest" description="Disordered" evidence="4">
    <location>
        <begin position="158"/>
        <end position="189"/>
    </location>
</feature>
<dbReference type="Pfam" id="PF04082">
    <property type="entry name" value="Fungal_trans"/>
    <property type="match status" value="1"/>
</dbReference>
<dbReference type="Proteomes" id="UP000729357">
    <property type="component" value="Unassembled WGS sequence"/>
</dbReference>
<keyword evidence="2" id="KW-0479">Metal-binding</keyword>
<dbReference type="SUPFAM" id="SSF57701">
    <property type="entry name" value="Zn2/Cys6 DNA-binding domain"/>
    <property type="match status" value="1"/>
</dbReference>
<comment type="subcellular location">
    <subcellularLocation>
        <location evidence="1">Nucleus</location>
    </subcellularLocation>
</comment>
<evidence type="ECO:0000256" key="3">
    <source>
        <dbReference type="ARBA" id="ARBA00023242"/>
    </source>
</evidence>
<accession>A0A9P8K2W1</accession>
<dbReference type="PANTHER" id="PTHR31001">
    <property type="entry name" value="UNCHARACTERIZED TRANSCRIPTIONAL REGULATORY PROTEIN"/>
    <property type="match status" value="1"/>
</dbReference>
<proteinExistence type="predicted"/>
<feature type="compositionally biased region" description="Low complexity" evidence="4">
    <location>
        <begin position="173"/>
        <end position="187"/>
    </location>
</feature>
<keyword evidence="7" id="KW-1185">Reference proteome</keyword>
<dbReference type="CDD" id="cd00067">
    <property type="entry name" value="GAL4"/>
    <property type="match status" value="1"/>
</dbReference>
<dbReference type="GO" id="GO:0005634">
    <property type="term" value="C:nucleus"/>
    <property type="evidence" value="ECO:0007669"/>
    <property type="project" value="UniProtKB-SubCell"/>
</dbReference>
<evidence type="ECO:0000256" key="2">
    <source>
        <dbReference type="ARBA" id="ARBA00022723"/>
    </source>
</evidence>
<dbReference type="Pfam" id="PF00172">
    <property type="entry name" value="Zn_clus"/>
    <property type="match status" value="1"/>
</dbReference>
<comment type="caution">
    <text evidence="6">The sequence shown here is derived from an EMBL/GenBank/DDBJ whole genome shotgun (WGS) entry which is preliminary data.</text>
</comment>
<feature type="region of interest" description="Disordered" evidence="4">
    <location>
        <begin position="89"/>
        <end position="132"/>
    </location>
</feature>
<name>A0A9P8K2W1_AURME</name>
<dbReference type="GO" id="GO:0003677">
    <property type="term" value="F:DNA binding"/>
    <property type="evidence" value="ECO:0007669"/>
    <property type="project" value="InterPro"/>
</dbReference>
<feature type="domain" description="Zn(2)-C6 fungal-type" evidence="5">
    <location>
        <begin position="21"/>
        <end position="49"/>
    </location>
</feature>
<dbReference type="GO" id="GO:0000981">
    <property type="term" value="F:DNA-binding transcription factor activity, RNA polymerase II-specific"/>
    <property type="evidence" value="ECO:0007669"/>
    <property type="project" value="InterPro"/>
</dbReference>
<dbReference type="InterPro" id="IPR007219">
    <property type="entry name" value="XnlR_reg_dom"/>
</dbReference>
<evidence type="ECO:0000256" key="1">
    <source>
        <dbReference type="ARBA" id="ARBA00004123"/>
    </source>
</evidence>
<dbReference type="GO" id="GO:0006351">
    <property type="term" value="P:DNA-templated transcription"/>
    <property type="evidence" value="ECO:0007669"/>
    <property type="project" value="InterPro"/>
</dbReference>
<reference evidence="6" key="2">
    <citation type="submission" date="2021-08" db="EMBL/GenBank/DDBJ databases">
        <authorList>
            <person name="Gostincar C."/>
            <person name="Sun X."/>
            <person name="Song Z."/>
            <person name="Gunde-Cimerman N."/>
        </authorList>
    </citation>
    <scope>NUCLEOTIDE SEQUENCE</scope>
    <source>
        <strain evidence="6">EXF-9298</strain>
    </source>
</reference>
<evidence type="ECO:0000259" key="5">
    <source>
        <dbReference type="PROSITE" id="PS50048"/>
    </source>
</evidence>
<dbReference type="InterPro" id="IPR001138">
    <property type="entry name" value="Zn2Cys6_DnaBD"/>
</dbReference>
<feature type="compositionally biased region" description="Polar residues" evidence="4">
    <location>
        <begin position="95"/>
        <end position="125"/>
    </location>
</feature>
<dbReference type="InterPro" id="IPR036864">
    <property type="entry name" value="Zn2-C6_fun-type_DNA-bd_sf"/>
</dbReference>
<gene>
    <name evidence="6" type="ORF">KCU98_g169</name>
</gene>
<dbReference type="PANTHER" id="PTHR31001:SF50">
    <property type="entry name" value="ZN(II)2CYS6 TRANSCRIPTION FACTOR (EUROFUNG)"/>
    <property type="match status" value="1"/>
</dbReference>
<dbReference type="Gene3D" id="4.10.240.10">
    <property type="entry name" value="Zn(2)-C6 fungal-type DNA-binding domain"/>
    <property type="match status" value="1"/>
</dbReference>
<organism evidence="6 7">
    <name type="scientific">Aureobasidium melanogenum</name>
    <name type="common">Aureobasidium pullulans var. melanogenum</name>
    <dbReference type="NCBI Taxonomy" id="46634"/>
    <lineage>
        <taxon>Eukaryota</taxon>
        <taxon>Fungi</taxon>
        <taxon>Dikarya</taxon>
        <taxon>Ascomycota</taxon>
        <taxon>Pezizomycotina</taxon>
        <taxon>Dothideomycetes</taxon>
        <taxon>Dothideomycetidae</taxon>
        <taxon>Dothideales</taxon>
        <taxon>Saccotheciaceae</taxon>
        <taxon>Aureobasidium</taxon>
    </lineage>
</organism>